<dbReference type="AlphaFoldDB" id="A0A8T0IW49"/>
<comment type="caution">
    <text evidence="2">The sequence shown here is derived from an EMBL/GenBank/DDBJ whole genome shotgun (WGS) entry which is preliminary data.</text>
</comment>
<accession>A0A8T0IW49</accession>
<evidence type="ECO:0000313" key="3">
    <source>
        <dbReference type="Proteomes" id="UP000822688"/>
    </source>
</evidence>
<dbReference type="Proteomes" id="UP000822688">
    <property type="component" value="Chromosome 2"/>
</dbReference>
<keyword evidence="3" id="KW-1185">Reference proteome</keyword>
<name>A0A8T0IW49_CERPU</name>
<feature type="signal peptide" evidence="1">
    <location>
        <begin position="1"/>
        <end position="22"/>
    </location>
</feature>
<evidence type="ECO:0008006" key="4">
    <source>
        <dbReference type="Google" id="ProtNLM"/>
    </source>
</evidence>
<protein>
    <recommendedName>
        <fullName evidence="4">Secreted protein</fullName>
    </recommendedName>
</protein>
<reference evidence="2" key="1">
    <citation type="submission" date="2020-06" db="EMBL/GenBank/DDBJ databases">
        <title>WGS assembly of Ceratodon purpureus strain R40.</title>
        <authorList>
            <person name="Carey S.B."/>
            <person name="Jenkins J."/>
            <person name="Shu S."/>
            <person name="Lovell J.T."/>
            <person name="Sreedasyam A."/>
            <person name="Maumus F."/>
            <person name="Tiley G.P."/>
            <person name="Fernandez-Pozo N."/>
            <person name="Barry K."/>
            <person name="Chen C."/>
            <person name="Wang M."/>
            <person name="Lipzen A."/>
            <person name="Daum C."/>
            <person name="Saski C.A."/>
            <person name="Payton A.C."/>
            <person name="Mcbreen J.C."/>
            <person name="Conrad R.E."/>
            <person name="Kollar L.M."/>
            <person name="Olsson S."/>
            <person name="Huttunen S."/>
            <person name="Landis J.B."/>
            <person name="Wickett N.J."/>
            <person name="Johnson M.G."/>
            <person name="Rensing S.A."/>
            <person name="Grimwood J."/>
            <person name="Schmutz J."/>
            <person name="Mcdaniel S.F."/>
        </authorList>
    </citation>
    <scope>NUCLEOTIDE SEQUENCE</scope>
    <source>
        <strain evidence="2">R40</strain>
    </source>
</reference>
<dbReference type="EMBL" id="CM026422">
    <property type="protein sequence ID" value="KAG0587940.1"/>
    <property type="molecule type" value="Genomic_DNA"/>
</dbReference>
<gene>
    <name evidence="2" type="ORF">KC19_2G203100</name>
</gene>
<organism evidence="2 3">
    <name type="scientific">Ceratodon purpureus</name>
    <name type="common">Fire moss</name>
    <name type="synonym">Dicranum purpureum</name>
    <dbReference type="NCBI Taxonomy" id="3225"/>
    <lineage>
        <taxon>Eukaryota</taxon>
        <taxon>Viridiplantae</taxon>
        <taxon>Streptophyta</taxon>
        <taxon>Embryophyta</taxon>
        <taxon>Bryophyta</taxon>
        <taxon>Bryophytina</taxon>
        <taxon>Bryopsida</taxon>
        <taxon>Dicranidae</taxon>
        <taxon>Pseudoditrichales</taxon>
        <taxon>Ditrichaceae</taxon>
        <taxon>Ceratodon</taxon>
    </lineage>
</organism>
<proteinExistence type="predicted"/>
<evidence type="ECO:0000256" key="1">
    <source>
        <dbReference type="SAM" id="SignalP"/>
    </source>
</evidence>
<keyword evidence="1" id="KW-0732">Signal</keyword>
<evidence type="ECO:0000313" key="2">
    <source>
        <dbReference type="EMBL" id="KAG0587940.1"/>
    </source>
</evidence>
<sequence>MFGVRVRVGMVVVCCCLRNLASLHTCNLCLDLSLSNEQLLHRTDAACVCLVNFGDRFFCVF</sequence>
<feature type="chain" id="PRO_5035783646" description="Secreted protein" evidence="1">
    <location>
        <begin position="23"/>
        <end position="61"/>
    </location>
</feature>